<keyword evidence="3" id="KW-1185">Reference proteome</keyword>
<evidence type="ECO:0000313" key="2">
    <source>
        <dbReference type="EMBL" id="GIG15531.1"/>
    </source>
</evidence>
<proteinExistence type="predicted"/>
<accession>A0A8J3LI05</accession>
<gene>
    <name evidence="2" type="ORF">Cme02nite_38630</name>
</gene>
<evidence type="ECO:0000313" key="3">
    <source>
        <dbReference type="Proteomes" id="UP000660339"/>
    </source>
</evidence>
<evidence type="ECO:0000256" key="1">
    <source>
        <dbReference type="SAM" id="Phobius"/>
    </source>
</evidence>
<keyword evidence="1" id="KW-0812">Transmembrane</keyword>
<comment type="caution">
    <text evidence="2">The sequence shown here is derived from an EMBL/GenBank/DDBJ whole genome shotgun (WGS) entry which is preliminary data.</text>
</comment>
<feature type="transmembrane region" description="Helical" evidence="1">
    <location>
        <begin position="16"/>
        <end position="33"/>
    </location>
</feature>
<dbReference type="AlphaFoldDB" id="A0A8J3LI05"/>
<organism evidence="2 3">
    <name type="scientific">Catellatospora methionotrophica</name>
    <dbReference type="NCBI Taxonomy" id="121620"/>
    <lineage>
        <taxon>Bacteria</taxon>
        <taxon>Bacillati</taxon>
        <taxon>Actinomycetota</taxon>
        <taxon>Actinomycetes</taxon>
        <taxon>Micromonosporales</taxon>
        <taxon>Micromonosporaceae</taxon>
        <taxon>Catellatospora</taxon>
    </lineage>
</organism>
<sequence length="140" mass="15109">MNWLANLIANEDVRNGATVILVLAAGGALIVAVDKYLIRATTGPGETFEAAGIEIADGPACPDIVADASQKPHYVNGCRCAECANPADAVVYADRPRYRRRPLPSERAIRDDLTVQRLTKHLDAEYQALVDDHNRKGGAQ</sequence>
<dbReference type="EMBL" id="BONJ01000020">
    <property type="protein sequence ID" value="GIG15531.1"/>
    <property type="molecule type" value="Genomic_DNA"/>
</dbReference>
<dbReference type="Proteomes" id="UP000660339">
    <property type="component" value="Unassembled WGS sequence"/>
</dbReference>
<keyword evidence="1" id="KW-0472">Membrane</keyword>
<dbReference type="RefSeq" id="WP_166379935.1">
    <property type="nucleotide sequence ID" value="NZ_BAAATT010000005.1"/>
</dbReference>
<protein>
    <submittedName>
        <fullName evidence="2">Uncharacterized protein</fullName>
    </submittedName>
</protein>
<keyword evidence="1" id="KW-1133">Transmembrane helix</keyword>
<name>A0A8J3LI05_9ACTN</name>
<reference evidence="2" key="1">
    <citation type="submission" date="2021-01" db="EMBL/GenBank/DDBJ databases">
        <title>Whole genome shotgun sequence of Catellatospora methionotrophica NBRC 14553.</title>
        <authorList>
            <person name="Komaki H."/>
            <person name="Tamura T."/>
        </authorList>
    </citation>
    <scope>NUCLEOTIDE SEQUENCE</scope>
    <source>
        <strain evidence="2">NBRC 14553</strain>
    </source>
</reference>